<dbReference type="Pfam" id="PF00069">
    <property type="entry name" value="Pkinase"/>
    <property type="match status" value="1"/>
</dbReference>
<feature type="compositionally biased region" description="Basic residues" evidence="14">
    <location>
        <begin position="348"/>
        <end position="358"/>
    </location>
</feature>
<evidence type="ECO:0000313" key="16">
    <source>
        <dbReference type="EMBL" id="CDF32958.1"/>
    </source>
</evidence>
<keyword evidence="17" id="KW-1185">Reference proteome</keyword>
<evidence type="ECO:0000259" key="15">
    <source>
        <dbReference type="PROSITE" id="PS50011"/>
    </source>
</evidence>
<dbReference type="Proteomes" id="UP000012073">
    <property type="component" value="Unassembled WGS sequence"/>
</dbReference>
<dbReference type="GO" id="GO:0008353">
    <property type="term" value="F:RNA polymerase II CTD heptapeptide repeat kinase activity"/>
    <property type="evidence" value="ECO:0007669"/>
    <property type="project" value="UniProtKB-EC"/>
</dbReference>
<comment type="catalytic activity">
    <reaction evidence="10">
        <text>L-seryl-[protein] + ATP = O-phospho-L-seryl-[protein] + ADP + H(+)</text>
        <dbReference type="Rhea" id="RHEA:17989"/>
        <dbReference type="Rhea" id="RHEA-COMP:9863"/>
        <dbReference type="Rhea" id="RHEA-COMP:11604"/>
        <dbReference type="ChEBI" id="CHEBI:15378"/>
        <dbReference type="ChEBI" id="CHEBI:29999"/>
        <dbReference type="ChEBI" id="CHEBI:30616"/>
        <dbReference type="ChEBI" id="CHEBI:83421"/>
        <dbReference type="ChEBI" id="CHEBI:456216"/>
        <dbReference type="EC" id="2.7.11.22"/>
    </reaction>
</comment>
<feature type="domain" description="Protein kinase" evidence="15">
    <location>
        <begin position="30"/>
        <end position="323"/>
    </location>
</feature>
<protein>
    <submittedName>
        <fullName evidence="16">Cyclin-dependent kinase C-1, CDKC-1</fullName>
    </submittedName>
</protein>
<dbReference type="OrthoDB" id="28397at2759"/>
<evidence type="ECO:0000256" key="8">
    <source>
        <dbReference type="ARBA" id="ARBA00023242"/>
    </source>
</evidence>
<evidence type="ECO:0000256" key="12">
    <source>
        <dbReference type="PROSITE-ProRule" id="PRU10141"/>
    </source>
</evidence>
<dbReference type="KEGG" id="ccp:CHC_T00008618001"/>
<feature type="region of interest" description="Disordered" evidence="14">
    <location>
        <begin position="337"/>
        <end position="452"/>
    </location>
</feature>
<dbReference type="CDD" id="cd07840">
    <property type="entry name" value="STKc_CDK9_like"/>
    <property type="match status" value="1"/>
</dbReference>
<dbReference type="InterPro" id="IPR050108">
    <property type="entry name" value="CDK"/>
</dbReference>
<dbReference type="RefSeq" id="XP_005712761.1">
    <property type="nucleotide sequence ID" value="XM_005712704.1"/>
</dbReference>
<dbReference type="AlphaFoldDB" id="R7Q522"/>
<feature type="compositionally biased region" description="Basic and acidic residues" evidence="14">
    <location>
        <begin position="362"/>
        <end position="384"/>
    </location>
</feature>
<comment type="similarity">
    <text evidence="2">Belongs to the protein kinase superfamily. CMGC Ser/Thr protein kinase family. CDC2/CDKX subfamily.</text>
</comment>
<keyword evidence="5 12" id="KW-0547">Nucleotide-binding</keyword>
<dbReference type="GO" id="GO:0005524">
    <property type="term" value="F:ATP binding"/>
    <property type="evidence" value="ECO:0007669"/>
    <property type="project" value="UniProtKB-UniRule"/>
</dbReference>
<dbReference type="PROSITE" id="PS00107">
    <property type="entry name" value="PROTEIN_KINASE_ATP"/>
    <property type="match status" value="1"/>
</dbReference>
<comment type="subcellular location">
    <subcellularLocation>
        <location evidence="1">Nucleus</location>
    </subcellularLocation>
</comment>
<dbReference type="PANTHER" id="PTHR24056:SF546">
    <property type="entry name" value="CYCLIN-DEPENDENT KINASE 12"/>
    <property type="match status" value="1"/>
</dbReference>
<name>R7Q522_CHOCR</name>
<sequence>MSDVPLKPRPTIMPLSRRRRKWVSRDVSHFQQVEQVGEGTYGQVWSAKDKFTNETVALKRVRMDNEREGFPLTAIREIKLLKTLHHENIVNLKEIVTGKGTTSTDARHDPKKPKGSIYMVFEYMDHDLTGLMDTPTVRFTEAQVKCYMSQLLSGLEYCHRHEVLHRDIKGSNLLIDNNGNLKIADFGLARSYGEAGRRYTNHVITLWYRPPELLLGANMYGPSVDMWSVGCLLAELLTRKPLFPGKAEAEQLDLIFQVMGSPNEKVWPGWRDLPQSRNRAFKRLAAHSSTSVSPTVIDLLTDMLQLDPARRISATDALSHRWFQEEPYACRKDELPKHAQSTHEFQAKRRRQASHMARHNMTSRDRERAQERSRSRGSSRDYSLHKPRPPRRTPLRCAPRETQTRLNPPHARRPSRYRYLDHRIPSAFPFPLPLRLPQSRRLPGHTRPPHPR</sequence>
<keyword evidence="6 16" id="KW-0418">Kinase</keyword>
<evidence type="ECO:0000256" key="7">
    <source>
        <dbReference type="ARBA" id="ARBA00022840"/>
    </source>
</evidence>
<dbReference type="SMART" id="SM00220">
    <property type="entry name" value="S_TKc"/>
    <property type="match status" value="1"/>
</dbReference>
<dbReference type="PROSITE" id="PS50011">
    <property type="entry name" value="PROTEIN_KINASE_DOM"/>
    <property type="match status" value="1"/>
</dbReference>
<evidence type="ECO:0000256" key="13">
    <source>
        <dbReference type="RuleBase" id="RU000304"/>
    </source>
</evidence>
<dbReference type="PROSITE" id="PS00108">
    <property type="entry name" value="PROTEIN_KINASE_ST"/>
    <property type="match status" value="1"/>
</dbReference>
<dbReference type="Gramene" id="CDF32958">
    <property type="protein sequence ID" value="CDF32958"/>
    <property type="gene ID" value="CHC_T00008618001"/>
</dbReference>
<dbReference type="GO" id="GO:0000307">
    <property type="term" value="C:cyclin-dependent protein kinase holoenzyme complex"/>
    <property type="evidence" value="ECO:0007669"/>
    <property type="project" value="TreeGrafter"/>
</dbReference>
<dbReference type="GO" id="GO:0005634">
    <property type="term" value="C:nucleus"/>
    <property type="evidence" value="ECO:0007669"/>
    <property type="project" value="UniProtKB-SubCell"/>
</dbReference>
<dbReference type="SUPFAM" id="SSF56112">
    <property type="entry name" value="Protein kinase-like (PK-like)"/>
    <property type="match status" value="1"/>
</dbReference>
<keyword evidence="4" id="KW-0808">Transferase</keyword>
<evidence type="ECO:0000256" key="4">
    <source>
        <dbReference type="ARBA" id="ARBA00022679"/>
    </source>
</evidence>
<evidence type="ECO:0000256" key="14">
    <source>
        <dbReference type="SAM" id="MobiDB-lite"/>
    </source>
</evidence>
<dbReference type="Gene3D" id="3.30.200.20">
    <property type="entry name" value="Phosphorylase Kinase, domain 1"/>
    <property type="match status" value="1"/>
</dbReference>
<dbReference type="InterPro" id="IPR008271">
    <property type="entry name" value="Ser/Thr_kinase_AS"/>
</dbReference>
<dbReference type="PhylomeDB" id="R7Q522"/>
<dbReference type="STRING" id="2769.R7Q522"/>
<dbReference type="Gene3D" id="1.10.510.10">
    <property type="entry name" value="Transferase(Phosphotransferase) domain 1"/>
    <property type="match status" value="1"/>
</dbReference>
<evidence type="ECO:0000256" key="10">
    <source>
        <dbReference type="ARBA" id="ARBA00048367"/>
    </source>
</evidence>
<dbReference type="InterPro" id="IPR000719">
    <property type="entry name" value="Prot_kinase_dom"/>
</dbReference>
<evidence type="ECO:0000256" key="1">
    <source>
        <dbReference type="ARBA" id="ARBA00004123"/>
    </source>
</evidence>
<comment type="catalytic activity">
    <reaction evidence="9">
        <text>L-threonyl-[protein] + ATP = O-phospho-L-threonyl-[protein] + ADP + H(+)</text>
        <dbReference type="Rhea" id="RHEA:46608"/>
        <dbReference type="Rhea" id="RHEA-COMP:11060"/>
        <dbReference type="Rhea" id="RHEA-COMP:11605"/>
        <dbReference type="ChEBI" id="CHEBI:15378"/>
        <dbReference type="ChEBI" id="CHEBI:30013"/>
        <dbReference type="ChEBI" id="CHEBI:30616"/>
        <dbReference type="ChEBI" id="CHEBI:61977"/>
        <dbReference type="ChEBI" id="CHEBI:456216"/>
        <dbReference type="EC" id="2.7.11.22"/>
    </reaction>
</comment>
<gene>
    <name evidence="16" type="ORF">CHC_T00008618001</name>
</gene>
<evidence type="ECO:0000256" key="2">
    <source>
        <dbReference type="ARBA" id="ARBA00006485"/>
    </source>
</evidence>
<feature type="compositionally biased region" description="Basic residues" evidence="14">
    <location>
        <begin position="442"/>
        <end position="452"/>
    </location>
</feature>
<dbReference type="OMA" id="FPHCDES"/>
<dbReference type="FunFam" id="3.30.200.20:FF:000074">
    <property type="entry name" value="cyclin-dependent kinase 12 isoform X2"/>
    <property type="match status" value="1"/>
</dbReference>
<reference evidence="17" key="1">
    <citation type="journal article" date="2013" name="Proc. Natl. Acad. Sci. U.S.A.">
        <title>Genome structure and metabolic features in the red seaweed Chondrus crispus shed light on evolution of the Archaeplastida.</title>
        <authorList>
            <person name="Collen J."/>
            <person name="Porcel B."/>
            <person name="Carre W."/>
            <person name="Ball S.G."/>
            <person name="Chaparro C."/>
            <person name="Tonon T."/>
            <person name="Barbeyron T."/>
            <person name="Michel G."/>
            <person name="Noel B."/>
            <person name="Valentin K."/>
            <person name="Elias M."/>
            <person name="Artiguenave F."/>
            <person name="Arun A."/>
            <person name="Aury J.M."/>
            <person name="Barbosa-Neto J.F."/>
            <person name="Bothwell J.H."/>
            <person name="Bouget F.Y."/>
            <person name="Brillet L."/>
            <person name="Cabello-Hurtado F."/>
            <person name="Capella-Gutierrez S."/>
            <person name="Charrier B."/>
            <person name="Cladiere L."/>
            <person name="Cock J.M."/>
            <person name="Coelho S.M."/>
            <person name="Colleoni C."/>
            <person name="Czjzek M."/>
            <person name="Da Silva C."/>
            <person name="Delage L."/>
            <person name="Denoeud F."/>
            <person name="Deschamps P."/>
            <person name="Dittami S.M."/>
            <person name="Gabaldon T."/>
            <person name="Gachon C.M."/>
            <person name="Groisillier A."/>
            <person name="Herve C."/>
            <person name="Jabbari K."/>
            <person name="Katinka M."/>
            <person name="Kloareg B."/>
            <person name="Kowalczyk N."/>
            <person name="Labadie K."/>
            <person name="Leblanc C."/>
            <person name="Lopez P.J."/>
            <person name="McLachlan D.H."/>
            <person name="Meslet-Cladiere L."/>
            <person name="Moustafa A."/>
            <person name="Nehr Z."/>
            <person name="Nyvall Collen P."/>
            <person name="Panaud O."/>
            <person name="Partensky F."/>
            <person name="Poulain J."/>
            <person name="Rensing S.A."/>
            <person name="Rousvoal S."/>
            <person name="Samson G."/>
            <person name="Symeonidi A."/>
            <person name="Weissenbach J."/>
            <person name="Zambounis A."/>
            <person name="Wincker P."/>
            <person name="Boyen C."/>
        </authorList>
    </citation>
    <scope>NUCLEOTIDE SEQUENCE [LARGE SCALE GENOMIC DNA]</scope>
    <source>
        <strain evidence="17">cv. Stackhouse</strain>
    </source>
</reference>
<dbReference type="EMBL" id="HG001623">
    <property type="protein sequence ID" value="CDF32958.1"/>
    <property type="molecule type" value="Genomic_DNA"/>
</dbReference>
<dbReference type="GO" id="GO:0032968">
    <property type="term" value="P:positive regulation of transcription elongation by RNA polymerase II"/>
    <property type="evidence" value="ECO:0007669"/>
    <property type="project" value="TreeGrafter"/>
</dbReference>
<evidence type="ECO:0000313" key="17">
    <source>
        <dbReference type="Proteomes" id="UP000012073"/>
    </source>
</evidence>
<proteinExistence type="inferred from homology"/>
<dbReference type="InterPro" id="IPR011009">
    <property type="entry name" value="Kinase-like_dom_sf"/>
</dbReference>
<evidence type="ECO:0000256" key="6">
    <source>
        <dbReference type="ARBA" id="ARBA00022777"/>
    </source>
</evidence>
<evidence type="ECO:0000256" key="9">
    <source>
        <dbReference type="ARBA" id="ARBA00047811"/>
    </source>
</evidence>
<dbReference type="PANTHER" id="PTHR24056">
    <property type="entry name" value="CELL DIVISION PROTEIN KINASE"/>
    <property type="match status" value="1"/>
</dbReference>
<feature type="compositionally biased region" description="Basic residues" evidence="14">
    <location>
        <begin position="385"/>
        <end position="394"/>
    </location>
</feature>
<evidence type="ECO:0000256" key="5">
    <source>
        <dbReference type="ARBA" id="ARBA00022741"/>
    </source>
</evidence>
<evidence type="ECO:0000256" key="3">
    <source>
        <dbReference type="ARBA" id="ARBA00022527"/>
    </source>
</evidence>
<accession>R7Q522</accession>
<feature type="binding site" evidence="12">
    <location>
        <position position="59"/>
    </location>
    <ligand>
        <name>ATP</name>
        <dbReference type="ChEBI" id="CHEBI:30616"/>
    </ligand>
</feature>
<organism evidence="16 17">
    <name type="scientific">Chondrus crispus</name>
    <name type="common">Carrageen Irish moss</name>
    <name type="synonym">Polymorpha crispa</name>
    <dbReference type="NCBI Taxonomy" id="2769"/>
    <lineage>
        <taxon>Eukaryota</taxon>
        <taxon>Rhodophyta</taxon>
        <taxon>Florideophyceae</taxon>
        <taxon>Rhodymeniophycidae</taxon>
        <taxon>Gigartinales</taxon>
        <taxon>Gigartinaceae</taxon>
        <taxon>Chondrus</taxon>
    </lineage>
</organism>
<keyword evidence="3 13" id="KW-0723">Serine/threonine-protein kinase</keyword>
<evidence type="ECO:0000256" key="11">
    <source>
        <dbReference type="ARBA" id="ARBA00049280"/>
    </source>
</evidence>
<keyword evidence="8" id="KW-0539">Nucleus</keyword>
<dbReference type="GeneID" id="17320476"/>
<dbReference type="FunFam" id="1.10.510.10:FF:000415">
    <property type="entry name" value="CMGC/CDK/CRK7 protein kinase, variant"/>
    <property type="match status" value="1"/>
</dbReference>
<keyword evidence="7 12" id="KW-0067">ATP-binding</keyword>
<dbReference type="GO" id="GO:0004693">
    <property type="term" value="F:cyclin-dependent protein serine/threonine kinase activity"/>
    <property type="evidence" value="ECO:0007669"/>
    <property type="project" value="UniProtKB-EC"/>
</dbReference>
<comment type="catalytic activity">
    <reaction evidence="11">
        <text>[DNA-directed RNA polymerase] + ATP = phospho-[DNA-directed RNA polymerase] + ADP + H(+)</text>
        <dbReference type="Rhea" id="RHEA:10216"/>
        <dbReference type="Rhea" id="RHEA-COMP:11321"/>
        <dbReference type="Rhea" id="RHEA-COMP:11322"/>
        <dbReference type="ChEBI" id="CHEBI:15378"/>
        <dbReference type="ChEBI" id="CHEBI:30616"/>
        <dbReference type="ChEBI" id="CHEBI:43176"/>
        <dbReference type="ChEBI" id="CHEBI:68546"/>
        <dbReference type="ChEBI" id="CHEBI:456216"/>
        <dbReference type="EC" id="2.7.11.23"/>
    </reaction>
</comment>
<dbReference type="InterPro" id="IPR017441">
    <property type="entry name" value="Protein_kinase_ATP_BS"/>
</dbReference>